<dbReference type="OMA" id="WEGSMAG"/>
<dbReference type="OrthoDB" id="1875589at2759"/>
<evidence type="ECO:0000256" key="1">
    <source>
        <dbReference type="SAM" id="MobiDB-lite"/>
    </source>
</evidence>
<reference evidence="3" key="1">
    <citation type="submission" date="2012-06" db="EMBL/GenBank/DDBJ databases">
        <title>The genome sequence of Coniosporium apollinis CBS 100218.</title>
        <authorList>
            <consortium name="The Broad Institute Genome Sequencing Platform"/>
            <person name="Cuomo C."/>
            <person name="Gorbushina A."/>
            <person name="Noack S."/>
            <person name="Walker B."/>
            <person name="Young S.K."/>
            <person name="Zeng Q."/>
            <person name="Gargeya S."/>
            <person name="Fitzgerald M."/>
            <person name="Haas B."/>
            <person name="Abouelleil A."/>
            <person name="Alvarado L."/>
            <person name="Arachchi H.M."/>
            <person name="Berlin A.M."/>
            <person name="Chapman S.B."/>
            <person name="Goldberg J."/>
            <person name="Griggs A."/>
            <person name="Gujja S."/>
            <person name="Hansen M."/>
            <person name="Howarth C."/>
            <person name="Imamovic A."/>
            <person name="Larimer J."/>
            <person name="McCowan C."/>
            <person name="Montmayeur A."/>
            <person name="Murphy C."/>
            <person name="Neiman D."/>
            <person name="Pearson M."/>
            <person name="Priest M."/>
            <person name="Roberts A."/>
            <person name="Saif S."/>
            <person name="Shea T."/>
            <person name="Sisk P."/>
            <person name="Sykes S."/>
            <person name="Wortman J."/>
            <person name="Nusbaum C."/>
            <person name="Birren B."/>
        </authorList>
    </citation>
    <scope>NUCLEOTIDE SEQUENCE [LARGE SCALE GENOMIC DNA]</scope>
    <source>
        <strain evidence="3">CBS 100218</strain>
    </source>
</reference>
<proteinExistence type="predicted"/>
<evidence type="ECO:0000313" key="3">
    <source>
        <dbReference type="Proteomes" id="UP000016924"/>
    </source>
</evidence>
<dbReference type="Proteomes" id="UP000016924">
    <property type="component" value="Unassembled WGS sequence"/>
</dbReference>
<feature type="region of interest" description="Disordered" evidence="1">
    <location>
        <begin position="1"/>
        <end position="69"/>
    </location>
</feature>
<sequence>MELTPIKIRGKRSNTPGSKRGRGRPLKSASTSAASSAVSSRASTPVSTISKASVRSARPSTAKRRKTAKSLSRLEELPLELLQMIFLESMNIALPRSSPHLAAMLSDEHTRLEFSLRAFYCNGLLLNDTSADMPRLHSELLACRFFTWSYFQVILRRVHERYVKEHKLLDDEHLSACSNIFCPHSFFPVAADDWKADLWKVEHTPYLQMGAFQIPEKVLHGPWTSDKVEFLSLLVKLDGRVDWEYTSMGEVATQGLYDAIQQGSTEAVAELFHENIRVIPKTEMVRVAVMDCGFDVEMVYLLLCHADCDDGDVDYYDSKLWAWIEHANSSGDPKGALLREMLLQADKRDLRYATMLRRERTGLPPNLHRIV</sequence>
<protein>
    <submittedName>
        <fullName evidence="2">Uncharacterized protein</fullName>
    </submittedName>
</protein>
<accession>R7YWZ3</accession>
<dbReference type="EMBL" id="JH767580">
    <property type="protein sequence ID" value="EON66450.1"/>
    <property type="molecule type" value="Genomic_DNA"/>
</dbReference>
<feature type="compositionally biased region" description="Low complexity" evidence="1">
    <location>
        <begin position="28"/>
        <end position="48"/>
    </location>
</feature>
<dbReference type="AlphaFoldDB" id="R7YWZ3"/>
<dbReference type="GeneID" id="19902859"/>
<name>R7YWZ3_CONA1</name>
<keyword evidence="3" id="KW-1185">Reference proteome</keyword>
<dbReference type="RefSeq" id="XP_007781767.1">
    <property type="nucleotide sequence ID" value="XM_007783577.1"/>
</dbReference>
<dbReference type="eggNOG" id="ENOG502T0X6">
    <property type="taxonomic scope" value="Eukaryota"/>
</dbReference>
<gene>
    <name evidence="2" type="ORF">W97_05548</name>
</gene>
<dbReference type="HOGENOM" id="CLU_036309_0_0_1"/>
<dbReference type="STRING" id="1168221.R7YWZ3"/>
<evidence type="ECO:0000313" key="2">
    <source>
        <dbReference type="EMBL" id="EON66450.1"/>
    </source>
</evidence>
<organism evidence="2 3">
    <name type="scientific">Coniosporium apollinis (strain CBS 100218)</name>
    <name type="common">Rock-inhabiting black yeast</name>
    <dbReference type="NCBI Taxonomy" id="1168221"/>
    <lineage>
        <taxon>Eukaryota</taxon>
        <taxon>Fungi</taxon>
        <taxon>Dikarya</taxon>
        <taxon>Ascomycota</taxon>
        <taxon>Pezizomycotina</taxon>
        <taxon>Dothideomycetes</taxon>
        <taxon>Dothideomycetes incertae sedis</taxon>
        <taxon>Coniosporium</taxon>
    </lineage>
</organism>